<dbReference type="AlphaFoldDB" id="A0A1N7SG60"/>
<protein>
    <submittedName>
        <fullName evidence="2">Uncharacterized protein</fullName>
    </submittedName>
</protein>
<comment type="caution">
    <text evidence="2">The sequence shown here is derived from an EMBL/GenBank/DDBJ whole genome shotgun (WGS) entry which is preliminary data.</text>
</comment>
<evidence type="ECO:0000313" key="3">
    <source>
        <dbReference type="Proteomes" id="UP000195569"/>
    </source>
</evidence>
<evidence type="ECO:0000256" key="1">
    <source>
        <dbReference type="SAM" id="MobiDB-lite"/>
    </source>
</evidence>
<gene>
    <name evidence="2" type="ORF">BN2476_500198</name>
</gene>
<dbReference type="EMBL" id="CYGY02000050">
    <property type="protein sequence ID" value="SIT46386.1"/>
    <property type="molecule type" value="Genomic_DNA"/>
</dbReference>
<name>A0A1N7SG60_9BURK</name>
<feature type="region of interest" description="Disordered" evidence="1">
    <location>
        <begin position="1"/>
        <end position="56"/>
    </location>
</feature>
<accession>A0A1N7SG60</accession>
<evidence type="ECO:0000313" key="2">
    <source>
        <dbReference type="EMBL" id="SIT46386.1"/>
    </source>
</evidence>
<sequence length="56" mass="5898">MPTKPGQGGAPIRHDQSDLPSPGTVETDLPNVGPPQDPDAPPLDPDVNPDYEDDKP</sequence>
<reference evidence="2" key="1">
    <citation type="submission" date="2016-12" db="EMBL/GenBank/DDBJ databases">
        <authorList>
            <person name="Moulin L."/>
        </authorList>
    </citation>
    <scope>NUCLEOTIDE SEQUENCE [LARGE SCALE GENOMIC DNA]</scope>
    <source>
        <strain evidence="2">STM 7183</strain>
    </source>
</reference>
<keyword evidence="3" id="KW-1185">Reference proteome</keyword>
<dbReference type="RefSeq" id="WP_162849265.1">
    <property type="nucleotide sequence ID" value="NZ_CYGY02000050.1"/>
</dbReference>
<dbReference type="Proteomes" id="UP000195569">
    <property type="component" value="Unassembled WGS sequence"/>
</dbReference>
<feature type="compositionally biased region" description="Pro residues" evidence="1">
    <location>
        <begin position="32"/>
        <end position="44"/>
    </location>
</feature>
<proteinExistence type="predicted"/>
<feature type="compositionally biased region" description="Acidic residues" evidence="1">
    <location>
        <begin position="47"/>
        <end position="56"/>
    </location>
</feature>
<organism evidence="2 3">
    <name type="scientific">Paraburkholderia piptadeniae</name>
    <dbReference type="NCBI Taxonomy" id="1701573"/>
    <lineage>
        <taxon>Bacteria</taxon>
        <taxon>Pseudomonadati</taxon>
        <taxon>Pseudomonadota</taxon>
        <taxon>Betaproteobacteria</taxon>
        <taxon>Burkholderiales</taxon>
        <taxon>Burkholderiaceae</taxon>
        <taxon>Paraburkholderia</taxon>
    </lineage>
</organism>